<organism evidence="1 2">
    <name type="scientific">Lojkania enalia</name>
    <dbReference type="NCBI Taxonomy" id="147567"/>
    <lineage>
        <taxon>Eukaryota</taxon>
        <taxon>Fungi</taxon>
        <taxon>Dikarya</taxon>
        <taxon>Ascomycota</taxon>
        <taxon>Pezizomycotina</taxon>
        <taxon>Dothideomycetes</taxon>
        <taxon>Pleosporomycetidae</taxon>
        <taxon>Pleosporales</taxon>
        <taxon>Pleosporales incertae sedis</taxon>
        <taxon>Lojkania</taxon>
    </lineage>
</organism>
<accession>A0A9P4N493</accession>
<comment type="caution">
    <text evidence="1">The sequence shown here is derived from an EMBL/GenBank/DDBJ whole genome shotgun (WGS) entry which is preliminary data.</text>
</comment>
<sequence length="148" mass="16974">FWSKFDPFQPDPIAAIAGDFDRLTIHQGCQGHSMKTKGHRRRRAQYIEAEFEKHFGSNTTKLETWQDLCGEVGVKPVPESITKCKKALKHVHINIINLLDHRRSGGLIPLMKFKSGKALREYTMNGHIFPLVYAKADGFIKIFLRQIL</sequence>
<protein>
    <submittedName>
        <fullName evidence="1">Uncharacterized protein</fullName>
    </submittedName>
</protein>
<feature type="non-terminal residue" evidence="1">
    <location>
        <position position="1"/>
    </location>
</feature>
<dbReference type="PANTHER" id="PTHR38846">
    <property type="entry name" value="C3H1-TYPE DOMAIN-CONTAINING PROTEIN"/>
    <property type="match status" value="1"/>
</dbReference>
<name>A0A9P4N493_9PLEO</name>
<gene>
    <name evidence="1" type="ORF">CC78DRAFT_461471</name>
</gene>
<dbReference type="EMBL" id="ML986607">
    <property type="protein sequence ID" value="KAF2265377.1"/>
    <property type="molecule type" value="Genomic_DNA"/>
</dbReference>
<evidence type="ECO:0000313" key="1">
    <source>
        <dbReference type="EMBL" id="KAF2265377.1"/>
    </source>
</evidence>
<reference evidence="2" key="1">
    <citation type="journal article" date="2020" name="Stud. Mycol.">
        <title>101 Dothideomycetes genomes: A test case for predicting lifestyles and emergence of pathogens.</title>
        <authorList>
            <person name="Haridas S."/>
            <person name="Albert R."/>
            <person name="Binder M."/>
            <person name="Bloem J."/>
            <person name="LaButti K."/>
            <person name="Salamov A."/>
            <person name="Andreopoulos B."/>
            <person name="Baker S."/>
            <person name="Barry K."/>
            <person name="Bills G."/>
            <person name="Bluhm B."/>
            <person name="Cannon C."/>
            <person name="Castanera R."/>
            <person name="Culley D."/>
            <person name="Daum C."/>
            <person name="Ezra D."/>
            <person name="Gonzalez J."/>
            <person name="Henrissat B."/>
            <person name="Kuo A."/>
            <person name="Liang C."/>
            <person name="Lipzen A."/>
            <person name="Lutzoni F."/>
            <person name="Magnuson J."/>
            <person name="Mondo S."/>
            <person name="Nolan M."/>
            <person name="Ohm R."/>
            <person name="Pangilinan J."/>
            <person name="Park H.-J."/>
            <person name="Ramirez L."/>
            <person name="Alfaro M."/>
            <person name="Sun H."/>
            <person name="Tritt A."/>
            <person name="Yoshinaga Y."/>
            <person name="Zwiers L.-H."/>
            <person name="Turgeon B."/>
            <person name="Goodwin S."/>
            <person name="Spatafora J."/>
            <person name="Crous P."/>
            <person name="Grigoriev I."/>
        </authorList>
    </citation>
    <scope>NUCLEOTIDE SEQUENCE [LARGE SCALE GENOMIC DNA]</scope>
    <source>
        <strain evidence="2">CBS 304.66</strain>
    </source>
</reference>
<dbReference type="AlphaFoldDB" id="A0A9P4N493"/>
<keyword evidence="2" id="KW-1185">Reference proteome</keyword>
<dbReference type="Proteomes" id="UP000800093">
    <property type="component" value="Unassembled WGS sequence"/>
</dbReference>
<dbReference type="PANTHER" id="PTHR38846:SF1">
    <property type="entry name" value="C3H1-TYPE DOMAIN-CONTAINING PROTEIN"/>
    <property type="match status" value="1"/>
</dbReference>
<dbReference type="OrthoDB" id="6105938at2759"/>
<proteinExistence type="predicted"/>
<evidence type="ECO:0000313" key="2">
    <source>
        <dbReference type="Proteomes" id="UP000800093"/>
    </source>
</evidence>